<dbReference type="Proteomes" id="UP001054252">
    <property type="component" value="Unassembled WGS sequence"/>
</dbReference>
<keyword evidence="3" id="KW-1185">Reference proteome</keyword>
<gene>
    <name evidence="2" type="ORF">SLEP1_g50912</name>
</gene>
<proteinExistence type="predicted"/>
<evidence type="ECO:0000313" key="3">
    <source>
        <dbReference type="Proteomes" id="UP001054252"/>
    </source>
</evidence>
<comment type="caution">
    <text evidence="2">The sequence shown here is derived from an EMBL/GenBank/DDBJ whole genome shotgun (WGS) entry which is preliminary data.</text>
</comment>
<protein>
    <submittedName>
        <fullName evidence="2">Uncharacterized protein</fullName>
    </submittedName>
</protein>
<organism evidence="2 3">
    <name type="scientific">Rubroshorea leprosula</name>
    <dbReference type="NCBI Taxonomy" id="152421"/>
    <lineage>
        <taxon>Eukaryota</taxon>
        <taxon>Viridiplantae</taxon>
        <taxon>Streptophyta</taxon>
        <taxon>Embryophyta</taxon>
        <taxon>Tracheophyta</taxon>
        <taxon>Spermatophyta</taxon>
        <taxon>Magnoliopsida</taxon>
        <taxon>eudicotyledons</taxon>
        <taxon>Gunneridae</taxon>
        <taxon>Pentapetalae</taxon>
        <taxon>rosids</taxon>
        <taxon>malvids</taxon>
        <taxon>Malvales</taxon>
        <taxon>Dipterocarpaceae</taxon>
        <taxon>Rubroshorea</taxon>
    </lineage>
</organism>
<accession>A0AAV5M2E5</accession>
<dbReference type="EMBL" id="BPVZ01000171">
    <property type="protein sequence ID" value="GKV43648.1"/>
    <property type="molecule type" value="Genomic_DNA"/>
</dbReference>
<reference evidence="2 3" key="1">
    <citation type="journal article" date="2021" name="Commun. Biol.">
        <title>The genome of Shorea leprosula (Dipterocarpaceae) highlights the ecological relevance of drought in aseasonal tropical rainforests.</title>
        <authorList>
            <person name="Ng K.K.S."/>
            <person name="Kobayashi M.J."/>
            <person name="Fawcett J.A."/>
            <person name="Hatakeyama M."/>
            <person name="Paape T."/>
            <person name="Ng C.H."/>
            <person name="Ang C.C."/>
            <person name="Tnah L.H."/>
            <person name="Lee C.T."/>
            <person name="Nishiyama T."/>
            <person name="Sese J."/>
            <person name="O'Brien M.J."/>
            <person name="Copetti D."/>
            <person name="Mohd Noor M.I."/>
            <person name="Ong R.C."/>
            <person name="Putra M."/>
            <person name="Sireger I.Z."/>
            <person name="Indrioko S."/>
            <person name="Kosugi Y."/>
            <person name="Izuno A."/>
            <person name="Isagi Y."/>
            <person name="Lee S.L."/>
            <person name="Shimizu K.K."/>
        </authorList>
    </citation>
    <scope>NUCLEOTIDE SEQUENCE [LARGE SCALE GENOMIC DNA]</scope>
    <source>
        <strain evidence="2">214</strain>
    </source>
</reference>
<evidence type="ECO:0000256" key="1">
    <source>
        <dbReference type="SAM" id="MobiDB-lite"/>
    </source>
</evidence>
<dbReference type="AlphaFoldDB" id="A0AAV5M2E5"/>
<name>A0AAV5M2E5_9ROSI</name>
<sequence length="83" mass="9603">MQLQHQIKRTKNIFKNGVLEGEEARITPVGARQDFPFKSPRGLIVQRREIARNGDDVSFFTTRGKRRRKTPQPKSPTSREGRV</sequence>
<feature type="region of interest" description="Disordered" evidence="1">
    <location>
        <begin position="55"/>
        <end position="83"/>
    </location>
</feature>
<evidence type="ECO:0000313" key="2">
    <source>
        <dbReference type="EMBL" id="GKV43648.1"/>
    </source>
</evidence>